<reference evidence="2" key="1">
    <citation type="journal article" date="2023" name="Commun. Biol.">
        <title>Genome analysis of Parmales, the sister group of diatoms, reveals the evolutionary specialization of diatoms from phago-mixotrophs to photoautotrophs.</title>
        <authorList>
            <person name="Ban H."/>
            <person name="Sato S."/>
            <person name="Yoshikawa S."/>
            <person name="Yamada K."/>
            <person name="Nakamura Y."/>
            <person name="Ichinomiya M."/>
            <person name="Sato N."/>
            <person name="Blanc-Mathieu R."/>
            <person name="Endo H."/>
            <person name="Kuwata A."/>
            <person name="Ogata H."/>
        </authorList>
    </citation>
    <scope>NUCLEOTIDE SEQUENCE [LARGE SCALE GENOMIC DNA]</scope>
</reference>
<evidence type="ECO:0000313" key="1">
    <source>
        <dbReference type="EMBL" id="GMI31405.1"/>
    </source>
</evidence>
<dbReference type="PROSITE" id="PS51257">
    <property type="entry name" value="PROKAR_LIPOPROTEIN"/>
    <property type="match status" value="1"/>
</dbReference>
<dbReference type="SUPFAM" id="SSF51905">
    <property type="entry name" value="FAD/NAD(P)-binding domain"/>
    <property type="match status" value="1"/>
</dbReference>
<dbReference type="Pfam" id="PF13450">
    <property type="entry name" value="NAD_binding_8"/>
    <property type="match status" value="1"/>
</dbReference>
<sequence length="411" mass="42908">MRLILNALLSTMATSRVGRISIIGGGVGGCSAAKTISNLLGSAVEVTVYEIGRGPGGRAATRRTREFPGLHVNHGAPTAQIVTEEGRKAIEEAGGEEVKGGHGTLNSLTGEFQEKEEGGCGWLYVGEGGVMGNLAASLIEGTGANVKTKYNSMVRGLERAANGDDGSLSWILRNGAGEILGEADWLVVAGSGVAHPRWTATFGNEPPLVEAAKALGDSKLDSSLKAIASQTASPVIAVFFVLSGSEAQRWLDLPFKVAKIEGNDVLGKVMIQRTGEEGDEVAVVLHSSREFAETNKGVYGSTSSAKRVGGAKSDKGKEDELNAMMLEALAEIPRIPEVPTTCKYGPVLHRWGNAFVVGEGLRRENSLCRDAKVAFCGDYVETDAPLGSIECALLAGKQTGEAIVTEIKGGA</sequence>
<organism evidence="1 2">
    <name type="scientific">Triparma columacea</name>
    <dbReference type="NCBI Taxonomy" id="722753"/>
    <lineage>
        <taxon>Eukaryota</taxon>
        <taxon>Sar</taxon>
        <taxon>Stramenopiles</taxon>
        <taxon>Ochrophyta</taxon>
        <taxon>Bolidophyceae</taxon>
        <taxon>Parmales</taxon>
        <taxon>Triparmaceae</taxon>
        <taxon>Triparma</taxon>
    </lineage>
</organism>
<dbReference type="Proteomes" id="UP001165065">
    <property type="component" value="Unassembled WGS sequence"/>
</dbReference>
<comment type="caution">
    <text evidence="1">The sequence shown here is derived from an EMBL/GenBank/DDBJ whole genome shotgun (WGS) entry which is preliminary data.</text>
</comment>
<protein>
    <recommendedName>
        <fullName evidence="3">FAD/NAD(P)-binding domain-containing protein</fullName>
    </recommendedName>
</protein>
<accession>A0A9W7L4E1</accession>
<name>A0A9W7L4E1_9STRA</name>
<dbReference type="PANTHER" id="PTHR16128:SF5">
    <property type="entry name" value="FAD_NAD(P)-BINDING OXIDOREDUCTASE FAMILY PROTEIN"/>
    <property type="match status" value="1"/>
</dbReference>
<proteinExistence type="predicted"/>
<keyword evidence="2" id="KW-1185">Reference proteome</keyword>
<dbReference type="PANTHER" id="PTHR16128">
    <property type="entry name" value="FAD/NAD(P)-BINDING OXIDOREDUCTASE FAMILY PROTEIN"/>
    <property type="match status" value="1"/>
</dbReference>
<dbReference type="OrthoDB" id="2161133at2759"/>
<dbReference type="InterPro" id="IPR036188">
    <property type="entry name" value="FAD/NAD-bd_sf"/>
</dbReference>
<evidence type="ECO:0008006" key="3">
    <source>
        <dbReference type="Google" id="ProtNLM"/>
    </source>
</evidence>
<dbReference type="Gene3D" id="3.90.660.10">
    <property type="match status" value="1"/>
</dbReference>
<dbReference type="EMBL" id="BRYA01000008">
    <property type="protein sequence ID" value="GMI31405.1"/>
    <property type="molecule type" value="Genomic_DNA"/>
</dbReference>
<evidence type="ECO:0000313" key="2">
    <source>
        <dbReference type="Proteomes" id="UP001165065"/>
    </source>
</evidence>
<gene>
    <name evidence="1" type="ORF">TrCOL_g839</name>
</gene>
<dbReference type="AlphaFoldDB" id="A0A9W7L4E1"/>
<dbReference type="Gene3D" id="3.50.50.60">
    <property type="entry name" value="FAD/NAD(P)-binding domain"/>
    <property type="match status" value="1"/>
</dbReference>